<dbReference type="InterPro" id="IPR006297">
    <property type="entry name" value="EF-4"/>
</dbReference>
<accession>A0A930V0V8</accession>
<comment type="function">
    <text evidence="9 12">Required for accurate and efficient protein synthesis under certain stress conditions. May act as a fidelity factor of the translation reaction, by catalyzing a one-codon backward translocation of tRNAs on improperly translocated ribosomes. Back-translocation proceeds from a post-translocation (POST) complex to a pre-translocation (PRE) complex, thus giving elongation factor G a second chance to translocate the tRNAs correctly. Binds to ribosomes in a GTP-dependent manner.</text>
</comment>
<dbReference type="InterPro" id="IPR004161">
    <property type="entry name" value="EFTu-like_2"/>
</dbReference>
<dbReference type="HAMAP" id="MF_00071">
    <property type="entry name" value="LepA"/>
    <property type="match status" value="1"/>
</dbReference>
<dbReference type="PRINTS" id="PR00315">
    <property type="entry name" value="ELONGATNFCT"/>
</dbReference>
<dbReference type="Pfam" id="PF00679">
    <property type="entry name" value="EFG_C"/>
    <property type="match status" value="1"/>
</dbReference>
<dbReference type="CDD" id="cd03709">
    <property type="entry name" value="lepA_C"/>
    <property type="match status" value="1"/>
</dbReference>
<feature type="region of interest" description="Disordered" evidence="13">
    <location>
        <begin position="1"/>
        <end position="26"/>
    </location>
</feature>
<dbReference type="RefSeq" id="WP_194504599.1">
    <property type="nucleotide sequence ID" value="NZ_JADIVZ010000011.1"/>
</dbReference>
<evidence type="ECO:0000256" key="11">
    <source>
        <dbReference type="ARBA" id="ARBA00066744"/>
    </source>
</evidence>
<dbReference type="CDD" id="cd01890">
    <property type="entry name" value="LepA"/>
    <property type="match status" value="1"/>
</dbReference>
<evidence type="ECO:0000256" key="9">
    <source>
        <dbReference type="ARBA" id="ARBA00057626"/>
    </source>
</evidence>
<sequence length="641" mass="70294">MGEFPTDPREAFETPVPAVPAKSWPVPGQTDSSIIRNFCIIAHIDHGKSTLADRMLQMTEVLDARAARAQYLDRMDIERERGITIKSQAVRLPWAVAEGNDEGTEPGTYVLNMIDTPGHVDFTYEVSRSLEACEAAILLVDAAQGIEAQTLANLYLAMGADLHIIPVLNKIDLPSANPEKYAAELAGLVGCDPSEVLQVSAKTGFGVEALLNEIVKQTPPPVGAKDKPARALIFDSVYDTYRGVVTYVRVVDGKLNHRDRIKMMSTGATHEMLEVGVISPEQTKAGELGVGEVGYLITGVKDVRQSRVGDTVTTQHHGATDMLGGYKHPNPMVYAGLYPIDGDQFNDLREALEKLQLNDAALTFEPETSGALGFGFRCGFLGLLHMEITRDRLEREFNLDLISTAPNVVYEVTMEDGTEHEVTNPSEFPEGKLAEVREPVVKATILSPSDYIGTIMELCQTKRGTLGGMDYLSEDRVEMRYTLPMGEIVFDFFDQLKSRTKGYASLDYERAGDQAAELVKVDILLQGEPVDAFSAIVHKDAAYGYGVMMAGKLKELIPRQQFEVPIQAAIGARVIARENIRAIRKDVLAKCYGGDISRKRKLLEKQKEGKKRMKMVGRVEVPQEAFVAALSTGGPAGDSKK</sequence>
<comment type="caution">
    <text evidence="15">The sequence shown here is derived from an EMBL/GenBank/DDBJ whole genome shotgun (WGS) entry which is preliminary data.</text>
</comment>
<feature type="binding site" evidence="12">
    <location>
        <begin position="169"/>
        <end position="172"/>
    </location>
    <ligand>
        <name>GTP</name>
        <dbReference type="ChEBI" id="CHEBI:37565"/>
    </ligand>
</feature>
<dbReference type="Gene3D" id="2.40.30.10">
    <property type="entry name" value="Translation factors"/>
    <property type="match status" value="1"/>
</dbReference>
<dbReference type="GO" id="GO:0043022">
    <property type="term" value="F:ribosome binding"/>
    <property type="evidence" value="ECO:0007669"/>
    <property type="project" value="UniProtKB-UniRule"/>
</dbReference>
<dbReference type="PANTHER" id="PTHR43512">
    <property type="entry name" value="TRANSLATION FACTOR GUF1-RELATED"/>
    <property type="match status" value="1"/>
</dbReference>
<evidence type="ECO:0000256" key="12">
    <source>
        <dbReference type="HAMAP-Rule" id="MF_00071"/>
    </source>
</evidence>
<dbReference type="InterPro" id="IPR000795">
    <property type="entry name" value="T_Tr_GTP-bd_dom"/>
</dbReference>
<dbReference type="Gene3D" id="3.30.70.240">
    <property type="match status" value="1"/>
</dbReference>
<name>A0A930V0V8_9ACTN</name>
<dbReference type="CDD" id="cd16260">
    <property type="entry name" value="EF4_III"/>
    <property type="match status" value="1"/>
</dbReference>
<keyword evidence="5 12" id="KW-0648">Protein biosynthesis</keyword>
<comment type="similarity">
    <text evidence="10">Belongs to the GTP-binding elongation factor family. LepA subfamily.</text>
</comment>
<dbReference type="GO" id="GO:0003924">
    <property type="term" value="F:GTPase activity"/>
    <property type="evidence" value="ECO:0007669"/>
    <property type="project" value="UniProtKB-UniRule"/>
</dbReference>
<keyword evidence="16" id="KW-1185">Reference proteome</keyword>
<dbReference type="InterPro" id="IPR031157">
    <property type="entry name" value="G_TR_CS"/>
</dbReference>
<keyword evidence="6 12" id="KW-0342">GTP-binding</keyword>
<dbReference type="SMART" id="SM00838">
    <property type="entry name" value="EFG_C"/>
    <property type="match status" value="1"/>
</dbReference>
<feature type="domain" description="Tr-type G" evidence="14">
    <location>
        <begin position="33"/>
        <end position="222"/>
    </location>
</feature>
<dbReference type="InterPro" id="IPR009000">
    <property type="entry name" value="Transl_B-barrel_sf"/>
</dbReference>
<keyword evidence="2 12" id="KW-1003">Cell membrane</keyword>
<keyword evidence="7 12" id="KW-0472">Membrane</keyword>
<evidence type="ECO:0000256" key="5">
    <source>
        <dbReference type="ARBA" id="ARBA00022917"/>
    </source>
</evidence>
<dbReference type="FunFam" id="2.40.30.10:FF:000015">
    <property type="entry name" value="Translation factor GUF1, mitochondrial"/>
    <property type="match status" value="1"/>
</dbReference>
<dbReference type="PROSITE" id="PS00301">
    <property type="entry name" value="G_TR_1"/>
    <property type="match status" value="1"/>
</dbReference>
<dbReference type="InterPro" id="IPR038363">
    <property type="entry name" value="LepA_C_sf"/>
</dbReference>
<evidence type="ECO:0000256" key="13">
    <source>
        <dbReference type="SAM" id="MobiDB-lite"/>
    </source>
</evidence>
<protein>
    <recommendedName>
        <fullName evidence="11 12">Elongation factor 4</fullName>
        <shortName evidence="12">EF-4</shortName>
        <ecNumber evidence="11 12">3.6.5.n1</ecNumber>
    </recommendedName>
    <alternativeName>
        <fullName evidence="12">Ribosomal back-translocase LepA</fullName>
    </alternativeName>
</protein>
<comment type="similarity">
    <text evidence="1 12">Belongs to the TRAFAC class translation factor GTPase superfamily. Classic translation factor GTPase family. LepA subfamily.</text>
</comment>
<keyword evidence="15" id="KW-0251">Elongation factor</keyword>
<dbReference type="NCBIfam" id="TIGR00231">
    <property type="entry name" value="small_GTP"/>
    <property type="match status" value="1"/>
</dbReference>
<dbReference type="NCBIfam" id="TIGR01393">
    <property type="entry name" value="lepA"/>
    <property type="match status" value="1"/>
</dbReference>
<comment type="subcellular location">
    <subcellularLocation>
        <location evidence="12">Cell membrane</location>
        <topology evidence="12">Peripheral membrane protein</topology>
        <orientation evidence="12">Cytoplasmic side</orientation>
    </subcellularLocation>
</comment>
<evidence type="ECO:0000256" key="1">
    <source>
        <dbReference type="ARBA" id="ARBA00005454"/>
    </source>
</evidence>
<evidence type="ECO:0000259" key="14">
    <source>
        <dbReference type="PROSITE" id="PS51722"/>
    </source>
</evidence>
<dbReference type="AlphaFoldDB" id="A0A930V0V8"/>
<evidence type="ECO:0000256" key="10">
    <source>
        <dbReference type="ARBA" id="ARBA00061052"/>
    </source>
</evidence>
<dbReference type="SUPFAM" id="SSF52540">
    <property type="entry name" value="P-loop containing nucleoside triphosphate hydrolases"/>
    <property type="match status" value="1"/>
</dbReference>
<evidence type="ECO:0000256" key="7">
    <source>
        <dbReference type="ARBA" id="ARBA00023136"/>
    </source>
</evidence>
<dbReference type="InterPro" id="IPR013842">
    <property type="entry name" value="LepA_CTD"/>
</dbReference>
<dbReference type="SUPFAM" id="SSF54980">
    <property type="entry name" value="EF-G C-terminal domain-like"/>
    <property type="match status" value="2"/>
</dbReference>
<feature type="binding site" evidence="12">
    <location>
        <begin position="45"/>
        <end position="50"/>
    </location>
    <ligand>
        <name>GTP</name>
        <dbReference type="ChEBI" id="CHEBI:37565"/>
    </ligand>
</feature>
<dbReference type="InterPro" id="IPR005225">
    <property type="entry name" value="Small_GTP-bd"/>
</dbReference>
<dbReference type="FunFam" id="3.30.70.870:FF:000004">
    <property type="entry name" value="Translation factor GUF1, mitochondrial"/>
    <property type="match status" value="1"/>
</dbReference>
<evidence type="ECO:0000256" key="2">
    <source>
        <dbReference type="ARBA" id="ARBA00022475"/>
    </source>
</evidence>
<organism evidence="15 16">
    <name type="scientific">Nocardioides acrostichi</name>
    <dbReference type="NCBI Taxonomy" id="2784339"/>
    <lineage>
        <taxon>Bacteria</taxon>
        <taxon>Bacillati</taxon>
        <taxon>Actinomycetota</taxon>
        <taxon>Actinomycetes</taxon>
        <taxon>Propionibacteriales</taxon>
        <taxon>Nocardioidaceae</taxon>
        <taxon>Nocardioides</taxon>
    </lineage>
</organism>
<keyword evidence="4 12" id="KW-0378">Hydrolase</keyword>
<dbReference type="FunFam" id="3.40.50.300:FF:000078">
    <property type="entry name" value="Elongation factor 4"/>
    <property type="match status" value="1"/>
</dbReference>
<dbReference type="PANTHER" id="PTHR43512:SF4">
    <property type="entry name" value="TRANSLATION FACTOR GUF1 HOMOLOG, CHLOROPLASTIC"/>
    <property type="match status" value="1"/>
</dbReference>
<evidence type="ECO:0000256" key="8">
    <source>
        <dbReference type="ARBA" id="ARBA00050293"/>
    </source>
</evidence>
<dbReference type="FunFam" id="3.30.70.2570:FF:000001">
    <property type="entry name" value="Translation factor GUF1, mitochondrial"/>
    <property type="match status" value="1"/>
</dbReference>
<dbReference type="GO" id="GO:0045727">
    <property type="term" value="P:positive regulation of translation"/>
    <property type="evidence" value="ECO:0007669"/>
    <property type="project" value="UniProtKB-UniRule"/>
</dbReference>
<reference evidence="15" key="1">
    <citation type="submission" date="2020-11" db="EMBL/GenBank/DDBJ databases">
        <title>Nocardioides sp. CBS4Y-1, whole genome shotgun sequence.</title>
        <authorList>
            <person name="Tuo L."/>
        </authorList>
    </citation>
    <scope>NUCLEOTIDE SEQUENCE</scope>
    <source>
        <strain evidence="15">CBS4Y-1</strain>
    </source>
</reference>
<evidence type="ECO:0000256" key="3">
    <source>
        <dbReference type="ARBA" id="ARBA00022741"/>
    </source>
</evidence>
<dbReference type="InterPro" id="IPR000640">
    <property type="entry name" value="EFG_V-like"/>
</dbReference>
<dbReference type="GO" id="GO:0005886">
    <property type="term" value="C:plasma membrane"/>
    <property type="evidence" value="ECO:0007669"/>
    <property type="project" value="UniProtKB-SubCell"/>
</dbReference>
<dbReference type="CDD" id="cd03699">
    <property type="entry name" value="EF4_II"/>
    <property type="match status" value="1"/>
</dbReference>
<dbReference type="EC" id="3.6.5.n1" evidence="11 12"/>
<dbReference type="PROSITE" id="PS51722">
    <property type="entry name" value="G_TR_2"/>
    <property type="match status" value="1"/>
</dbReference>
<dbReference type="GO" id="GO:0003746">
    <property type="term" value="F:translation elongation factor activity"/>
    <property type="evidence" value="ECO:0007669"/>
    <property type="project" value="UniProtKB-UniRule"/>
</dbReference>
<gene>
    <name evidence="12 15" type="primary">lepA</name>
    <name evidence="15" type="ORF">ISG29_16700</name>
</gene>
<dbReference type="SUPFAM" id="SSF50447">
    <property type="entry name" value="Translation proteins"/>
    <property type="match status" value="1"/>
</dbReference>
<keyword evidence="3 12" id="KW-0547">Nucleotide-binding</keyword>
<dbReference type="FunFam" id="3.30.70.240:FF:000011">
    <property type="entry name" value="Elongation factor 4"/>
    <property type="match status" value="1"/>
</dbReference>
<dbReference type="InterPro" id="IPR035647">
    <property type="entry name" value="EFG_III/V"/>
</dbReference>
<dbReference type="Pfam" id="PF03144">
    <property type="entry name" value="GTP_EFTU_D2"/>
    <property type="match status" value="1"/>
</dbReference>
<dbReference type="GO" id="GO:0005525">
    <property type="term" value="F:GTP binding"/>
    <property type="evidence" value="ECO:0007669"/>
    <property type="project" value="UniProtKB-UniRule"/>
</dbReference>
<comment type="catalytic activity">
    <reaction evidence="8 12">
        <text>GTP + H2O = GDP + phosphate + H(+)</text>
        <dbReference type="Rhea" id="RHEA:19669"/>
        <dbReference type="ChEBI" id="CHEBI:15377"/>
        <dbReference type="ChEBI" id="CHEBI:15378"/>
        <dbReference type="ChEBI" id="CHEBI:37565"/>
        <dbReference type="ChEBI" id="CHEBI:43474"/>
        <dbReference type="ChEBI" id="CHEBI:58189"/>
        <dbReference type="EC" id="3.6.5.n1"/>
    </reaction>
</comment>
<dbReference type="Proteomes" id="UP000656804">
    <property type="component" value="Unassembled WGS sequence"/>
</dbReference>
<dbReference type="Gene3D" id="3.30.70.870">
    <property type="entry name" value="Elongation Factor G (Translational Gtpase), domain 3"/>
    <property type="match status" value="1"/>
</dbReference>
<evidence type="ECO:0000313" key="16">
    <source>
        <dbReference type="Proteomes" id="UP000656804"/>
    </source>
</evidence>
<dbReference type="InterPro" id="IPR035654">
    <property type="entry name" value="LepA_IV"/>
</dbReference>
<evidence type="ECO:0000256" key="4">
    <source>
        <dbReference type="ARBA" id="ARBA00022801"/>
    </source>
</evidence>
<dbReference type="Pfam" id="PF06421">
    <property type="entry name" value="LepA_C"/>
    <property type="match status" value="1"/>
</dbReference>
<evidence type="ECO:0000256" key="6">
    <source>
        <dbReference type="ARBA" id="ARBA00023134"/>
    </source>
</evidence>
<dbReference type="Gene3D" id="3.40.50.300">
    <property type="entry name" value="P-loop containing nucleotide triphosphate hydrolases"/>
    <property type="match status" value="1"/>
</dbReference>
<evidence type="ECO:0000313" key="15">
    <source>
        <dbReference type="EMBL" id="MBF4163332.1"/>
    </source>
</evidence>
<dbReference type="InterPro" id="IPR027417">
    <property type="entry name" value="P-loop_NTPase"/>
</dbReference>
<dbReference type="Pfam" id="PF00009">
    <property type="entry name" value="GTP_EFTU"/>
    <property type="match status" value="1"/>
</dbReference>
<dbReference type="EMBL" id="JADIVZ010000011">
    <property type="protein sequence ID" value="MBF4163332.1"/>
    <property type="molecule type" value="Genomic_DNA"/>
</dbReference>
<dbReference type="Gene3D" id="3.30.70.2570">
    <property type="entry name" value="Elongation factor 4, C-terminal domain"/>
    <property type="match status" value="1"/>
</dbReference>
<feature type="compositionally biased region" description="Basic and acidic residues" evidence="13">
    <location>
        <begin position="1"/>
        <end position="12"/>
    </location>
</feature>
<proteinExistence type="inferred from homology"/>